<dbReference type="Proteomes" id="UP000521872">
    <property type="component" value="Unassembled WGS sequence"/>
</dbReference>
<evidence type="ECO:0000313" key="3">
    <source>
        <dbReference type="Proteomes" id="UP000521872"/>
    </source>
</evidence>
<evidence type="ECO:0000256" key="1">
    <source>
        <dbReference type="SAM" id="MobiDB-lite"/>
    </source>
</evidence>
<organism evidence="2 3">
    <name type="scientific">Agrocybe pediades</name>
    <dbReference type="NCBI Taxonomy" id="84607"/>
    <lineage>
        <taxon>Eukaryota</taxon>
        <taxon>Fungi</taxon>
        <taxon>Dikarya</taxon>
        <taxon>Basidiomycota</taxon>
        <taxon>Agaricomycotina</taxon>
        <taxon>Agaricomycetes</taxon>
        <taxon>Agaricomycetidae</taxon>
        <taxon>Agaricales</taxon>
        <taxon>Agaricineae</taxon>
        <taxon>Strophariaceae</taxon>
        <taxon>Agrocybe</taxon>
    </lineage>
</organism>
<sequence length="234" mass="25694">MEGCPEPLEKIFQQLEKESELRAEEERVYTMAQPGLPSIKRIKERRRGSVSISRIGQVPEEDVVSENHVPLTPTAMTIAAKSSFYQAQLANTSTASVASGASAFSDDLAHTEDNHTVTQMQHIAGKPSILPRRLSRSHSTNIIPTSNIEPIGVSVQHATVQTVRHVTDGPVTRSRQGSVTAGSNTIRHQSSRATMPKPNPPSNATSWLAKAKDFTLKFRRKNNRHSVSGQHLYA</sequence>
<gene>
    <name evidence="2" type="ORF">D9613_008332</name>
</gene>
<protein>
    <submittedName>
        <fullName evidence="2">Uncharacterized protein</fullName>
    </submittedName>
</protein>
<feature type="region of interest" description="Disordered" evidence="1">
    <location>
        <begin position="170"/>
        <end position="206"/>
    </location>
</feature>
<dbReference type="AlphaFoldDB" id="A0A8H4QSB1"/>
<comment type="caution">
    <text evidence="2">The sequence shown here is derived from an EMBL/GenBank/DDBJ whole genome shotgun (WGS) entry which is preliminary data.</text>
</comment>
<dbReference type="EMBL" id="JAACJL010000031">
    <property type="protein sequence ID" value="KAF4616283.1"/>
    <property type="molecule type" value="Genomic_DNA"/>
</dbReference>
<accession>A0A8H4QSB1</accession>
<evidence type="ECO:0000313" key="2">
    <source>
        <dbReference type="EMBL" id="KAF4616283.1"/>
    </source>
</evidence>
<name>A0A8H4QSB1_9AGAR</name>
<keyword evidence="3" id="KW-1185">Reference proteome</keyword>
<proteinExistence type="predicted"/>
<feature type="compositionally biased region" description="Polar residues" evidence="1">
    <location>
        <begin position="173"/>
        <end position="193"/>
    </location>
</feature>
<reference evidence="2 3" key="1">
    <citation type="submission" date="2019-12" db="EMBL/GenBank/DDBJ databases">
        <authorList>
            <person name="Floudas D."/>
            <person name="Bentzer J."/>
            <person name="Ahren D."/>
            <person name="Johansson T."/>
            <person name="Persson P."/>
            <person name="Tunlid A."/>
        </authorList>
    </citation>
    <scope>NUCLEOTIDE SEQUENCE [LARGE SCALE GENOMIC DNA]</scope>
    <source>
        <strain evidence="2 3">CBS 102.39</strain>
    </source>
</reference>
<dbReference type="OrthoDB" id="3191896at2759"/>